<organism evidence="1 2">
    <name type="scientific">Panagrolaimus sp. JU765</name>
    <dbReference type="NCBI Taxonomy" id="591449"/>
    <lineage>
        <taxon>Eukaryota</taxon>
        <taxon>Metazoa</taxon>
        <taxon>Ecdysozoa</taxon>
        <taxon>Nematoda</taxon>
        <taxon>Chromadorea</taxon>
        <taxon>Rhabditida</taxon>
        <taxon>Tylenchina</taxon>
        <taxon>Panagrolaimomorpha</taxon>
        <taxon>Panagrolaimoidea</taxon>
        <taxon>Panagrolaimidae</taxon>
        <taxon>Panagrolaimus</taxon>
    </lineage>
</organism>
<protein>
    <submittedName>
        <fullName evidence="2">Uncharacterized protein</fullName>
    </submittedName>
</protein>
<accession>A0AC34RFQ6</accession>
<evidence type="ECO:0000313" key="2">
    <source>
        <dbReference type="WBParaSite" id="JU765_v2.g6388.t1"/>
    </source>
</evidence>
<sequence length="470" mass="51948">MDDSTAALCASLERLGTILSDILGERRFYGRNCSIQEVLPKIGQIAEMAHGDAVDSRIPPSNLSPPESHSGRPLQRYTQESGRNFQQQYDYRQSSRPGSLIPTTAVSVPVSSIEIRCHYAFVYYYNDPDKSQRFLQNCRQLKITGKLTGNFVHQLVKAMPPEAEVFYLTPSNLIECRCCKLFGWIPRGIKTLRIDSTKLNEHDFYEIVSPLTTFAHDGQLERFEIFTNNLPDGALLVSLLERLNSVSGCSGIIFESQPADDHVISFLFRWGYHSLGQTVVNGRNYHTFCKERITIGLVVAASSVGPHGLTNPFAVQIPSSGFERRTRANFNTVSGSNNYPSRFSAFRRRANVEGIDSAVGFYGSTDFTTRPPFASRANVRGVDSAVNSRDVVGSNNCARFSAFRNRTNVEVVNWAVNSHNANNLYAGPAFSVAESNTVLKADDTGSVAVPTEPKYTTGGSGVYTDDEADE</sequence>
<name>A0AC34RFQ6_9BILA</name>
<dbReference type="Proteomes" id="UP000887576">
    <property type="component" value="Unplaced"/>
</dbReference>
<dbReference type="WBParaSite" id="JU765_v2.g6388.t1">
    <property type="protein sequence ID" value="JU765_v2.g6388.t1"/>
    <property type="gene ID" value="JU765_v2.g6388"/>
</dbReference>
<proteinExistence type="predicted"/>
<reference evidence="2" key="1">
    <citation type="submission" date="2022-11" db="UniProtKB">
        <authorList>
            <consortium name="WormBaseParasite"/>
        </authorList>
    </citation>
    <scope>IDENTIFICATION</scope>
</reference>
<evidence type="ECO:0000313" key="1">
    <source>
        <dbReference type="Proteomes" id="UP000887576"/>
    </source>
</evidence>